<feature type="domain" description="Acyl-CoA oxidase/dehydrogenase middle" evidence="9">
    <location>
        <begin position="158"/>
        <end position="254"/>
    </location>
</feature>
<dbReference type="EMBL" id="PNEN01001789">
    <property type="protein sequence ID" value="PPJ50286.1"/>
    <property type="molecule type" value="Genomic_DNA"/>
</dbReference>
<reference evidence="13" key="1">
    <citation type="journal article" date="2017" name="bioRxiv">
        <title>Conservation of a gene cluster reveals novel cercosporin biosynthetic mechanisms and extends production to the genus Colletotrichum.</title>
        <authorList>
            <person name="de Jonge R."/>
            <person name="Ebert M.K."/>
            <person name="Huitt-Roehl C.R."/>
            <person name="Pal P."/>
            <person name="Suttle J.C."/>
            <person name="Spanner R.E."/>
            <person name="Neubauer J.D."/>
            <person name="Jurick W.M.II."/>
            <person name="Stott K.A."/>
            <person name="Secor G.A."/>
            <person name="Thomma B.P.H.J."/>
            <person name="Van de Peer Y."/>
            <person name="Townsend C.A."/>
            <person name="Bolton M.D."/>
        </authorList>
    </citation>
    <scope>NUCLEOTIDE SEQUENCE [LARGE SCALE GENOMIC DNA]</scope>
    <source>
        <strain evidence="13">CBS538.71</strain>
    </source>
</reference>
<evidence type="ECO:0000259" key="9">
    <source>
        <dbReference type="Pfam" id="PF02770"/>
    </source>
</evidence>
<dbReference type="GO" id="GO:0033539">
    <property type="term" value="P:fatty acid beta-oxidation using acyl-CoA dehydrogenase"/>
    <property type="evidence" value="ECO:0007669"/>
    <property type="project" value="TreeGrafter"/>
</dbReference>
<feature type="domain" description="Thioesterase" evidence="11">
    <location>
        <begin position="503"/>
        <end position="581"/>
    </location>
</feature>
<dbReference type="GO" id="GO:0005737">
    <property type="term" value="C:cytoplasm"/>
    <property type="evidence" value="ECO:0007669"/>
    <property type="project" value="TreeGrafter"/>
</dbReference>
<keyword evidence="3 7" id="KW-0285">Flavoprotein</keyword>
<dbReference type="Proteomes" id="UP000237631">
    <property type="component" value="Unassembled WGS sequence"/>
</dbReference>
<feature type="domain" description="Acyl-CoA dehydrogenase/oxidase C-terminal" evidence="8">
    <location>
        <begin position="266"/>
        <end position="391"/>
    </location>
</feature>
<dbReference type="Pfam" id="PF02770">
    <property type="entry name" value="Acyl-CoA_dh_M"/>
    <property type="match status" value="1"/>
</dbReference>
<dbReference type="InterPro" id="IPR009075">
    <property type="entry name" value="AcylCo_DH/oxidase_C"/>
</dbReference>
<keyword evidence="5 7" id="KW-0274">FAD</keyword>
<evidence type="ECO:0008006" key="14">
    <source>
        <dbReference type="Google" id="ProtNLM"/>
    </source>
</evidence>
<dbReference type="InterPro" id="IPR036250">
    <property type="entry name" value="AcylCo_DH-like_C"/>
</dbReference>
<keyword evidence="13" id="KW-1185">Reference proteome</keyword>
<organism evidence="12 13">
    <name type="scientific">Cercospora berteroae</name>
    <dbReference type="NCBI Taxonomy" id="357750"/>
    <lineage>
        <taxon>Eukaryota</taxon>
        <taxon>Fungi</taxon>
        <taxon>Dikarya</taxon>
        <taxon>Ascomycota</taxon>
        <taxon>Pezizomycotina</taxon>
        <taxon>Dothideomycetes</taxon>
        <taxon>Dothideomycetidae</taxon>
        <taxon>Mycosphaerellales</taxon>
        <taxon>Mycosphaerellaceae</taxon>
        <taxon>Cercospora</taxon>
    </lineage>
</organism>
<accession>A0A2S6BS51</accession>
<dbReference type="InterPro" id="IPR029069">
    <property type="entry name" value="HotDog_dom_sf"/>
</dbReference>
<dbReference type="STRING" id="357750.A0A2S6BS51"/>
<gene>
    <name evidence="12" type="ORF">CBER1_04888</name>
</gene>
<sequence>MTTMAYGPFENPSWQQDLPSPYFGEGHRAFQNACRAFIDENLNAHALEWEREETVPESVRQRFGEANMLIPALAAPLPVGWLKKLNLSRLPGGVLVQDYDDLHSYIYFDEMARSGLLAVPGSLMAGMAYGVPPILHYGSSELQERLLPELLSASKRCCIAVTEPEAGSDVAGMTTTAEKSEDGKCYIVNGAKKWITNGLWADYATMAVRTGGSGAKGLSLPVVPLKGQAGVTVRKLPLGGGNTAGTAYIDLEDVQVPVGNLIGREGSGMSYIMANFNHERMAVSITVTRQARVALDATVKYCLKREAFGRTLIDQPVIRKRLAKCGAEVETMTAWLESLSYQMHKMGKEQADARLGGLIALAKAKAGKVLEKCASCAVLLHGGAGYTRSGQGELVENTRISRETAARTPEQPQQVFIMPGAPRYTTELMDVPGMKFRIDIPDPKQRIQAYIDEYANPSHNGKTFEGIDEPLMRECIRLISATGPPKVSCVFELEVTPQFSNRMGNMHGGAIALVFDMATTMCQAPYAREDFWWFGGVSRTLNVTYLRPVRMGMRIEIRCEVLQMGDRLATIRGEFRDKADGRVLCVCEHNKVSIQFKGKSVL</sequence>
<evidence type="ECO:0000256" key="7">
    <source>
        <dbReference type="RuleBase" id="RU362125"/>
    </source>
</evidence>
<dbReference type="InterPro" id="IPR006091">
    <property type="entry name" value="Acyl-CoA_Oxase/DH_mid-dom"/>
</dbReference>
<dbReference type="SUPFAM" id="SSF54637">
    <property type="entry name" value="Thioesterase/thiol ester dehydrase-isomerase"/>
    <property type="match status" value="1"/>
</dbReference>
<dbReference type="InterPro" id="IPR003736">
    <property type="entry name" value="PAAI_dom"/>
</dbReference>
<dbReference type="Gene3D" id="3.10.129.10">
    <property type="entry name" value="Hotdog Thioesterase"/>
    <property type="match status" value="1"/>
</dbReference>
<comment type="cofactor">
    <cofactor evidence="1 7">
        <name>FAD</name>
        <dbReference type="ChEBI" id="CHEBI:57692"/>
    </cofactor>
</comment>
<protein>
    <recommendedName>
        <fullName evidence="14">Thioesterase domain-containing protein</fullName>
    </recommendedName>
</protein>
<dbReference type="Pfam" id="PF03061">
    <property type="entry name" value="4HBT"/>
    <property type="match status" value="1"/>
</dbReference>
<dbReference type="Gene3D" id="1.10.540.10">
    <property type="entry name" value="Acyl-CoA dehydrogenase/oxidase, N-terminal domain"/>
    <property type="match status" value="1"/>
</dbReference>
<feature type="domain" description="Acyl-CoA dehydrogenase/oxidase N-terminal" evidence="10">
    <location>
        <begin position="25"/>
        <end position="71"/>
    </location>
</feature>
<dbReference type="InterPro" id="IPR013786">
    <property type="entry name" value="AcylCoA_DH/ox_N"/>
</dbReference>
<keyword evidence="6 7" id="KW-0560">Oxidoreductase</keyword>
<dbReference type="GO" id="GO:0003995">
    <property type="term" value="F:acyl-CoA dehydrogenase activity"/>
    <property type="evidence" value="ECO:0007669"/>
    <property type="project" value="InterPro"/>
</dbReference>
<dbReference type="InterPro" id="IPR006683">
    <property type="entry name" value="Thioestr_dom"/>
</dbReference>
<dbReference type="InterPro" id="IPR050741">
    <property type="entry name" value="Acyl-CoA_dehydrogenase"/>
</dbReference>
<evidence type="ECO:0000256" key="4">
    <source>
        <dbReference type="ARBA" id="ARBA00022801"/>
    </source>
</evidence>
<dbReference type="PROSITE" id="PS00072">
    <property type="entry name" value="ACYL_COA_DH_1"/>
    <property type="match status" value="1"/>
</dbReference>
<evidence type="ECO:0000313" key="12">
    <source>
        <dbReference type="EMBL" id="PPJ50286.1"/>
    </source>
</evidence>
<evidence type="ECO:0000256" key="2">
    <source>
        <dbReference type="ARBA" id="ARBA00009347"/>
    </source>
</evidence>
<dbReference type="InterPro" id="IPR009100">
    <property type="entry name" value="AcylCoA_DH/oxidase_NM_dom_sf"/>
</dbReference>
<evidence type="ECO:0000259" key="11">
    <source>
        <dbReference type="Pfam" id="PF03061"/>
    </source>
</evidence>
<dbReference type="InterPro" id="IPR006089">
    <property type="entry name" value="Acyl-CoA_DH_CS"/>
</dbReference>
<dbReference type="Gene3D" id="2.40.110.10">
    <property type="entry name" value="Butyryl-CoA Dehydrogenase, subunit A, domain 2"/>
    <property type="match status" value="1"/>
</dbReference>
<dbReference type="PANTHER" id="PTHR48083:SF15">
    <property type="entry name" value="ACYL-COA DEHYDROGENASE APDG"/>
    <property type="match status" value="1"/>
</dbReference>
<comment type="similarity">
    <text evidence="2 7">Belongs to the acyl-CoA dehydrogenase family.</text>
</comment>
<keyword evidence="4" id="KW-0378">Hydrolase</keyword>
<evidence type="ECO:0000256" key="6">
    <source>
        <dbReference type="ARBA" id="ARBA00023002"/>
    </source>
</evidence>
<evidence type="ECO:0000313" key="13">
    <source>
        <dbReference type="Proteomes" id="UP000237631"/>
    </source>
</evidence>
<dbReference type="NCBIfam" id="TIGR00369">
    <property type="entry name" value="unchar_dom_1"/>
    <property type="match status" value="1"/>
</dbReference>
<dbReference type="OrthoDB" id="10254877at2759"/>
<evidence type="ECO:0000256" key="3">
    <source>
        <dbReference type="ARBA" id="ARBA00022630"/>
    </source>
</evidence>
<dbReference type="SUPFAM" id="SSF56645">
    <property type="entry name" value="Acyl-CoA dehydrogenase NM domain-like"/>
    <property type="match status" value="1"/>
</dbReference>
<evidence type="ECO:0000256" key="5">
    <source>
        <dbReference type="ARBA" id="ARBA00022827"/>
    </source>
</evidence>
<evidence type="ECO:0000259" key="8">
    <source>
        <dbReference type="Pfam" id="PF00441"/>
    </source>
</evidence>
<name>A0A2S6BS51_9PEZI</name>
<dbReference type="Gene3D" id="1.20.140.10">
    <property type="entry name" value="Butyryl-CoA Dehydrogenase, subunit A, domain 3"/>
    <property type="match status" value="1"/>
</dbReference>
<dbReference type="InterPro" id="IPR037069">
    <property type="entry name" value="AcylCoA_DH/ox_N_sf"/>
</dbReference>
<dbReference type="CDD" id="cd03443">
    <property type="entry name" value="PaaI_thioesterase"/>
    <property type="match status" value="1"/>
</dbReference>
<proteinExistence type="inferred from homology"/>
<dbReference type="SUPFAM" id="SSF47203">
    <property type="entry name" value="Acyl-CoA dehydrogenase C-terminal domain-like"/>
    <property type="match status" value="1"/>
</dbReference>
<dbReference type="Pfam" id="PF00441">
    <property type="entry name" value="Acyl-CoA_dh_1"/>
    <property type="match status" value="1"/>
</dbReference>
<dbReference type="AlphaFoldDB" id="A0A2S6BS51"/>
<evidence type="ECO:0000259" key="10">
    <source>
        <dbReference type="Pfam" id="PF02771"/>
    </source>
</evidence>
<comment type="caution">
    <text evidence="12">The sequence shown here is derived from an EMBL/GenBank/DDBJ whole genome shotgun (WGS) entry which is preliminary data.</text>
</comment>
<dbReference type="Pfam" id="PF02771">
    <property type="entry name" value="Acyl-CoA_dh_N"/>
    <property type="match status" value="1"/>
</dbReference>
<dbReference type="GO" id="GO:0016787">
    <property type="term" value="F:hydrolase activity"/>
    <property type="evidence" value="ECO:0007669"/>
    <property type="project" value="UniProtKB-KW"/>
</dbReference>
<dbReference type="InterPro" id="IPR046373">
    <property type="entry name" value="Acyl-CoA_Oxase/DH_mid-dom_sf"/>
</dbReference>
<dbReference type="GO" id="GO:0050660">
    <property type="term" value="F:flavin adenine dinucleotide binding"/>
    <property type="evidence" value="ECO:0007669"/>
    <property type="project" value="InterPro"/>
</dbReference>
<dbReference type="PANTHER" id="PTHR48083">
    <property type="entry name" value="MEDIUM-CHAIN SPECIFIC ACYL-COA DEHYDROGENASE, MITOCHONDRIAL-RELATED"/>
    <property type="match status" value="1"/>
</dbReference>
<evidence type="ECO:0000256" key="1">
    <source>
        <dbReference type="ARBA" id="ARBA00001974"/>
    </source>
</evidence>